<dbReference type="RefSeq" id="WP_187026217.1">
    <property type="nucleotide sequence ID" value="NZ_JACRUP010000006.1"/>
</dbReference>
<protein>
    <submittedName>
        <fullName evidence="1">Uncharacterized protein</fullName>
    </submittedName>
</protein>
<dbReference type="EMBL" id="JACRUP010000006">
    <property type="protein sequence ID" value="MBC5851414.1"/>
    <property type="molecule type" value="Genomic_DNA"/>
</dbReference>
<name>A0A9X0R7Z7_VIBME</name>
<proteinExistence type="predicted"/>
<reference evidence="1" key="1">
    <citation type="submission" date="2020-08" db="EMBL/GenBank/DDBJ databases">
        <title>Genome Sequencing and Pan-Genome Analysis of Migratory bird Vibrio Strains, Inner Mongolia.</title>
        <authorList>
            <person name="Zheng L."/>
        </authorList>
    </citation>
    <scope>NUCLEOTIDE SEQUENCE</scope>
    <source>
        <strain evidence="1">M13F</strain>
    </source>
</reference>
<organism evidence="1 2">
    <name type="scientific">Vibrio metschnikovii</name>
    <dbReference type="NCBI Taxonomy" id="28172"/>
    <lineage>
        <taxon>Bacteria</taxon>
        <taxon>Pseudomonadati</taxon>
        <taxon>Pseudomonadota</taxon>
        <taxon>Gammaproteobacteria</taxon>
        <taxon>Vibrionales</taxon>
        <taxon>Vibrionaceae</taxon>
        <taxon>Vibrio</taxon>
    </lineage>
</organism>
<accession>A0A9X0R7Z7</accession>
<comment type="caution">
    <text evidence="1">The sequence shown here is derived from an EMBL/GenBank/DDBJ whole genome shotgun (WGS) entry which is preliminary data.</text>
</comment>
<evidence type="ECO:0000313" key="2">
    <source>
        <dbReference type="Proteomes" id="UP000615796"/>
    </source>
</evidence>
<keyword evidence="2" id="KW-1185">Reference proteome</keyword>
<dbReference type="Proteomes" id="UP000615796">
    <property type="component" value="Unassembled WGS sequence"/>
</dbReference>
<gene>
    <name evidence="1" type="ORF">H8Q88_10770</name>
</gene>
<evidence type="ECO:0000313" key="1">
    <source>
        <dbReference type="EMBL" id="MBC5851414.1"/>
    </source>
</evidence>
<dbReference type="AlphaFoldDB" id="A0A9X0R7Z7"/>
<sequence length="295" mass="34168">MWLKNRKTNDEFRKQIDLLCANEPEEHPDDVIFFSGNSLTYEYKAKGYSISYYFDMIKTGKVEKLTQEQVLETIENNSLTFATALIRNYRNDLDDDELIAIYKSILKNDVDINSRVKQNMLIREYGSRGLPFMNEFKDELKSIVINEKNQAAIATYIHQYSVHDLSDREIKDIFKSNPSNFAVMLEYARQEDLQKISKMYNSLSCDELREAAKRHVENWVYTPLISKEETGMLMQILEGKRNPFEVNKSGVIAFLSKVASKGIGSFSVGDLIRPRRSMIKNACDKNFDCSSSFDM</sequence>